<keyword evidence="4" id="KW-0479">Metal-binding</keyword>
<keyword evidence="3" id="KW-0949">S-adenosyl-L-methionine</keyword>
<evidence type="ECO:0000256" key="5">
    <source>
        <dbReference type="ARBA" id="ARBA00023004"/>
    </source>
</evidence>
<organism evidence="8">
    <name type="scientific">marine sediment metagenome</name>
    <dbReference type="NCBI Taxonomy" id="412755"/>
    <lineage>
        <taxon>unclassified sequences</taxon>
        <taxon>metagenomes</taxon>
        <taxon>ecological metagenomes</taxon>
    </lineage>
</organism>
<evidence type="ECO:0000256" key="3">
    <source>
        <dbReference type="ARBA" id="ARBA00022691"/>
    </source>
</evidence>
<dbReference type="EMBL" id="LAZR01012028">
    <property type="protein sequence ID" value="KKM46726.1"/>
    <property type="molecule type" value="Genomic_DNA"/>
</dbReference>
<dbReference type="InterPro" id="IPR013785">
    <property type="entry name" value="Aldolase_TIM"/>
</dbReference>
<keyword evidence="6" id="KW-0411">Iron-sulfur</keyword>
<comment type="cofactor">
    <cofactor evidence="1">
        <name>[4Fe-4S] cluster</name>
        <dbReference type="ChEBI" id="CHEBI:49883"/>
    </cofactor>
</comment>
<dbReference type="InterPro" id="IPR007197">
    <property type="entry name" value="rSAM"/>
</dbReference>
<evidence type="ECO:0000256" key="6">
    <source>
        <dbReference type="ARBA" id="ARBA00023014"/>
    </source>
</evidence>
<feature type="domain" description="Radical SAM core" evidence="7">
    <location>
        <begin position="29"/>
        <end position="233"/>
    </location>
</feature>
<comment type="caution">
    <text evidence="8">The sequence shown here is derived from an EMBL/GenBank/DDBJ whole genome shotgun (WGS) entry which is preliminary data.</text>
</comment>
<evidence type="ECO:0000313" key="8">
    <source>
        <dbReference type="EMBL" id="KKM46726.1"/>
    </source>
</evidence>
<keyword evidence="5" id="KW-0408">Iron</keyword>
<dbReference type="GO" id="GO:0051539">
    <property type="term" value="F:4 iron, 4 sulfur cluster binding"/>
    <property type="evidence" value="ECO:0007669"/>
    <property type="project" value="UniProtKB-KW"/>
</dbReference>
<evidence type="ECO:0000259" key="7">
    <source>
        <dbReference type="PROSITE" id="PS51918"/>
    </source>
</evidence>
<proteinExistence type="predicted"/>
<reference evidence="8" key="1">
    <citation type="journal article" date="2015" name="Nature">
        <title>Complex archaea that bridge the gap between prokaryotes and eukaryotes.</title>
        <authorList>
            <person name="Spang A."/>
            <person name="Saw J.H."/>
            <person name="Jorgensen S.L."/>
            <person name="Zaremba-Niedzwiedzka K."/>
            <person name="Martijn J."/>
            <person name="Lind A.E."/>
            <person name="van Eijk R."/>
            <person name="Schleper C."/>
            <person name="Guy L."/>
            <person name="Ettema T.J."/>
        </authorList>
    </citation>
    <scope>NUCLEOTIDE SEQUENCE</scope>
</reference>
<sequence>MREKSEQEHKYTSTGIKFWRHQEQMMNYKNGDPNTVISTHISPEGACNLKCPYCSVTHRDVHERISMDTIKQYVIDLKSRGLKAVILTGGGEPTAFKYFNELVQWIKNDQGLLVALITNGTLTRRVEDETWKCFSWVRVSINMFPNWEERIKLPYDKLSDDCVVGCSSVYTADHESPEETVDRVALLNKISKVADKCGAEYIRLLPNCLLPQQMLLKQHDKLEDTLSQVNDPRMFHQFKVHGAPSCNTCHQSFFRPYLSEVNGGTVYPCDSVVLNDAVALFAEEYALCKAEDVLDYIDHKIEQKFKATKICKGCVFTDNVNMLHDFKNNGTNRFDEFTEPLMHEEFV</sequence>
<dbReference type="InterPro" id="IPR058240">
    <property type="entry name" value="rSAM_sf"/>
</dbReference>
<dbReference type="SUPFAM" id="SSF102114">
    <property type="entry name" value="Radical SAM enzymes"/>
    <property type="match status" value="1"/>
</dbReference>
<protein>
    <recommendedName>
        <fullName evidence="7">Radical SAM core domain-containing protein</fullName>
    </recommendedName>
</protein>
<evidence type="ECO:0000256" key="2">
    <source>
        <dbReference type="ARBA" id="ARBA00022485"/>
    </source>
</evidence>
<gene>
    <name evidence="8" type="ORF">LCGC14_1559400</name>
</gene>
<keyword evidence="2" id="KW-0004">4Fe-4S</keyword>
<dbReference type="PANTHER" id="PTHR43787">
    <property type="entry name" value="FEMO COFACTOR BIOSYNTHESIS PROTEIN NIFB-RELATED"/>
    <property type="match status" value="1"/>
</dbReference>
<dbReference type="CDD" id="cd01335">
    <property type="entry name" value="Radical_SAM"/>
    <property type="match status" value="1"/>
</dbReference>
<dbReference type="Pfam" id="PF04055">
    <property type="entry name" value="Radical_SAM"/>
    <property type="match status" value="1"/>
</dbReference>
<dbReference type="SFLD" id="SFLDS00029">
    <property type="entry name" value="Radical_SAM"/>
    <property type="match status" value="1"/>
</dbReference>
<accession>A0A0F9J8Y2</accession>
<dbReference type="GO" id="GO:0046872">
    <property type="term" value="F:metal ion binding"/>
    <property type="evidence" value="ECO:0007669"/>
    <property type="project" value="UniProtKB-KW"/>
</dbReference>
<dbReference type="GO" id="GO:0003824">
    <property type="term" value="F:catalytic activity"/>
    <property type="evidence" value="ECO:0007669"/>
    <property type="project" value="InterPro"/>
</dbReference>
<dbReference type="AlphaFoldDB" id="A0A0F9J8Y2"/>
<dbReference type="Gene3D" id="3.20.20.70">
    <property type="entry name" value="Aldolase class I"/>
    <property type="match status" value="1"/>
</dbReference>
<dbReference type="PROSITE" id="PS51918">
    <property type="entry name" value="RADICAL_SAM"/>
    <property type="match status" value="1"/>
</dbReference>
<evidence type="ECO:0000256" key="1">
    <source>
        <dbReference type="ARBA" id="ARBA00001966"/>
    </source>
</evidence>
<name>A0A0F9J8Y2_9ZZZZ</name>
<evidence type="ECO:0000256" key="4">
    <source>
        <dbReference type="ARBA" id="ARBA00022723"/>
    </source>
</evidence>
<dbReference type="SFLD" id="SFLDG01067">
    <property type="entry name" value="SPASM/twitch_domain_containing"/>
    <property type="match status" value="1"/>
</dbReference>